<keyword evidence="3" id="KW-1185">Reference proteome</keyword>
<dbReference type="Proteomes" id="UP000001880">
    <property type="component" value="Chromosome"/>
</dbReference>
<evidence type="ECO:0000256" key="1">
    <source>
        <dbReference type="SAM" id="MobiDB-lite"/>
    </source>
</evidence>
<dbReference type="STRING" id="502025.Hoch_5568"/>
<name>D0LZS1_HALO1</name>
<evidence type="ECO:0000313" key="2">
    <source>
        <dbReference type="EMBL" id="ACY18050.1"/>
    </source>
</evidence>
<dbReference type="KEGG" id="hoh:Hoch_5568"/>
<feature type="region of interest" description="Disordered" evidence="1">
    <location>
        <begin position="143"/>
        <end position="174"/>
    </location>
</feature>
<dbReference type="EMBL" id="CP001804">
    <property type="protein sequence ID" value="ACY18050.1"/>
    <property type="molecule type" value="Genomic_DNA"/>
</dbReference>
<gene>
    <name evidence="2" type="ordered locus">Hoch_5568</name>
</gene>
<protein>
    <submittedName>
        <fullName evidence="2">Uncharacterized protein</fullName>
    </submittedName>
</protein>
<dbReference type="AlphaFoldDB" id="D0LZS1"/>
<reference evidence="2 3" key="1">
    <citation type="journal article" date="2010" name="Stand. Genomic Sci.">
        <title>Complete genome sequence of Haliangium ochraceum type strain (SMP-2).</title>
        <authorList>
            <consortium name="US DOE Joint Genome Institute (JGI-PGF)"/>
            <person name="Ivanova N."/>
            <person name="Daum C."/>
            <person name="Lang E."/>
            <person name="Abt B."/>
            <person name="Kopitz M."/>
            <person name="Saunders E."/>
            <person name="Lapidus A."/>
            <person name="Lucas S."/>
            <person name="Glavina Del Rio T."/>
            <person name="Nolan M."/>
            <person name="Tice H."/>
            <person name="Copeland A."/>
            <person name="Cheng J.F."/>
            <person name="Chen F."/>
            <person name="Bruce D."/>
            <person name="Goodwin L."/>
            <person name="Pitluck S."/>
            <person name="Mavromatis K."/>
            <person name="Pati A."/>
            <person name="Mikhailova N."/>
            <person name="Chen A."/>
            <person name="Palaniappan K."/>
            <person name="Land M."/>
            <person name="Hauser L."/>
            <person name="Chang Y.J."/>
            <person name="Jeffries C.D."/>
            <person name="Detter J.C."/>
            <person name="Brettin T."/>
            <person name="Rohde M."/>
            <person name="Goker M."/>
            <person name="Bristow J."/>
            <person name="Markowitz V."/>
            <person name="Eisen J.A."/>
            <person name="Hugenholtz P."/>
            <person name="Kyrpides N.C."/>
            <person name="Klenk H.P."/>
        </authorList>
    </citation>
    <scope>NUCLEOTIDE SEQUENCE [LARGE SCALE GENOMIC DNA]</scope>
    <source>
        <strain evidence="3">DSM 14365 / CIP 107738 / JCM 11303 / AJ 13395 / SMP-2</strain>
    </source>
</reference>
<evidence type="ECO:0000313" key="3">
    <source>
        <dbReference type="Proteomes" id="UP000001880"/>
    </source>
</evidence>
<sequence>MLPPQAHTKPARGAPAWFLLALLGWAACGSAGGSAEVRFTPAEDIEYEPEARPTDQVELRFLGPAPAELIEVGRLLVREDDDDRLDPGKLVDALRTHAAEHGCELVLIEPPYDETLRVRFRFEYLQMTRPVYHGACLVTPVAEEPAPAPDEAGAASSDAASENPAPAAPEEPTP</sequence>
<dbReference type="HOGENOM" id="CLU_1537976_0_0_7"/>
<accession>D0LZS1</accession>
<proteinExistence type="predicted"/>
<feature type="compositionally biased region" description="Low complexity" evidence="1">
    <location>
        <begin position="143"/>
        <end position="165"/>
    </location>
</feature>
<organism evidence="2 3">
    <name type="scientific">Haliangium ochraceum (strain DSM 14365 / JCM 11303 / SMP-2)</name>
    <dbReference type="NCBI Taxonomy" id="502025"/>
    <lineage>
        <taxon>Bacteria</taxon>
        <taxon>Pseudomonadati</taxon>
        <taxon>Myxococcota</taxon>
        <taxon>Polyangia</taxon>
        <taxon>Haliangiales</taxon>
        <taxon>Kofleriaceae</taxon>
        <taxon>Haliangium</taxon>
    </lineage>
</organism>
<dbReference type="RefSeq" id="WP_012830642.1">
    <property type="nucleotide sequence ID" value="NC_013440.1"/>
</dbReference>